<dbReference type="Proteomes" id="UP000887566">
    <property type="component" value="Unplaced"/>
</dbReference>
<evidence type="ECO:0000313" key="2">
    <source>
        <dbReference type="WBParaSite" id="PSAMB.scaffold20979size669.g38181.t1"/>
    </source>
</evidence>
<dbReference type="AlphaFoldDB" id="A0A914VK73"/>
<protein>
    <submittedName>
        <fullName evidence="2 3">Uncharacterized protein</fullName>
    </submittedName>
</protein>
<reference evidence="2 3" key="1">
    <citation type="submission" date="2022-11" db="UniProtKB">
        <authorList>
            <consortium name="WormBaseParasite"/>
        </authorList>
    </citation>
    <scope>IDENTIFICATION</scope>
</reference>
<evidence type="ECO:0000313" key="3">
    <source>
        <dbReference type="WBParaSite" id="PSAMB.scaffold21113size656.g38208.t1"/>
    </source>
</evidence>
<proteinExistence type="predicted"/>
<dbReference type="WBParaSite" id="PSAMB.scaffold20979size669.g38181.t1">
    <property type="protein sequence ID" value="PSAMB.scaffold20979size669.g38181.t1"/>
    <property type="gene ID" value="PSAMB.scaffold20979size669.g38181"/>
</dbReference>
<keyword evidence="1" id="KW-1185">Reference proteome</keyword>
<organism evidence="1 2">
    <name type="scientific">Plectus sambesii</name>
    <dbReference type="NCBI Taxonomy" id="2011161"/>
    <lineage>
        <taxon>Eukaryota</taxon>
        <taxon>Metazoa</taxon>
        <taxon>Ecdysozoa</taxon>
        <taxon>Nematoda</taxon>
        <taxon>Chromadorea</taxon>
        <taxon>Plectida</taxon>
        <taxon>Plectina</taxon>
        <taxon>Plectoidea</taxon>
        <taxon>Plectidae</taxon>
        <taxon>Plectus</taxon>
    </lineage>
</organism>
<name>A0A914VK73_9BILA</name>
<accession>A0A914VK73</accession>
<dbReference type="WBParaSite" id="PSAMB.scaffold21113size656.g38208.t1">
    <property type="protein sequence ID" value="PSAMB.scaffold21113size656.g38208.t1"/>
    <property type="gene ID" value="PSAMB.scaffold21113size656.g38208"/>
</dbReference>
<sequence length="82" mass="9860">MQENLRRLRERSATPTIKYPPASFHGPFFKLEEVGQMPSRSQSVAPLLPVSEQMSATEEYYRQQEFDYEQRQRDQYRHQQHS</sequence>
<evidence type="ECO:0000313" key="1">
    <source>
        <dbReference type="Proteomes" id="UP000887566"/>
    </source>
</evidence>